<dbReference type="PANTHER" id="PTHR30081:SF1">
    <property type="entry name" value="PROTEIN TRANSLOCASE SUBUNIT SECD"/>
    <property type="match status" value="1"/>
</dbReference>
<keyword evidence="15" id="KW-1185">Reference proteome</keyword>
<dbReference type="AlphaFoldDB" id="M2WHA5"/>
<dbReference type="Gene3D" id="3.30.1360.200">
    <property type="match status" value="1"/>
</dbReference>
<dbReference type="InterPro" id="IPR022813">
    <property type="entry name" value="SecD/SecF_arch_bac"/>
</dbReference>
<dbReference type="Gene3D" id="3.30.70.3400">
    <property type="match status" value="1"/>
</dbReference>
<dbReference type="InterPro" id="IPR054384">
    <property type="entry name" value="SecDF_P1_head"/>
</dbReference>
<dbReference type="GO" id="GO:0006605">
    <property type="term" value="P:protein targeting"/>
    <property type="evidence" value="ECO:0007669"/>
    <property type="project" value="UniProtKB-UniRule"/>
</dbReference>
<dbReference type="InterPro" id="IPR048631">
    <property type="entry name" value="SecD_1st"/>
</dbReference>
<comment type="caution">
    <text evidence="14">The sequence shown here is derived from an EMBL/GenBank/DDBJ whole genome shotgun (WGS) entry which is preliminary data.</text>
</comment>
<evidence type="ECO:0000256" key="8">
    <source>
        <dbReference type="ARBA" id="ARBA00023136"/>
    </source>
</evidence>
<keyword evidence="6 9" id="KW-1133">Transmembrane helix</keyword>
<feature type="transmembrane region" description="Helical" evidence="9">
    <location>
        <begin position="516"/>
        <end position="542"/>
    </location>
</feature>
<dbReference type="HAMAP" id="MF_01463_B">
    <property type="entry name" value="SecD_B"/>
    <property type="match status" value="1"/>
</dbReference>
<dbReference type="RefSeq" id="WP_006213305.1">
    <property type="nucleotide sequence ID" value="NZ_ANHZ02000001.1"/>
</dbReference>
<dbReference type="NCBIfam" id="TIGR01129">
    <property type="entry name" value="secD"/>
    <property type="match status" value="1"/>
</dbReference>
<feature type="region of interest" description="Disordered" evidence="10">
    <location>
        <begin position="1"/>
        <end position="47"/>
    </location>
</feature>
<feature type="region of interest" description="Disordered" evidence="10">
    <location>
        <begin position="180"/>
        <end position="210"/>
    </location>
</feature>
<feature type="transmembrane region" description="Helical" evidence="9">
    <location>
        <begin position="492"/>
        <end position="510"/>
    </location>
</feature>
<keyword evidence="4 9" id="KW-0812">Transmembrane</keyword>
<evidence type="ECO:0000256" key="10">
    <source>
        <dbReference type="SAM" id="MobiDB-lite"/>
    </source>
</evidence>
<keyword evidence="2 9" id="KW-0813">Transport</keyword>
<comment type="subcellular location">
    <subcellularLocation>
        <location evidence="1 9">Cell membrane</location>
        <topology evidence="1 9">Multi-pass membrane protein</topology>
    </subcellularLocation>
</comment>
<dbReference type="EMBL" id="ANHZ02000001">
    <property type="protein sequence ID" value="EME37962.1"/>
    <property type="molecule type" value="Genomic_DNA"/>
</dbReference>
<keyword evidence="8 9" id="KW-0472">Membrane</keyword>
<evidence type="ECO:0000259" key="13">
    <source>
        <dbReference type="Pfam" id="PF22599"/>
    </source>
</evidence>
<organism evidence="14 15">
    <name type="scientific">Kocuria palustris PEL</name>
    <dbReference type="NCBI Taxonomy" id="1236550"/>
    <lineage>
        <taxon>Bacteria</taxon>
        <taxon>Bacillati</taxon>
        <taxon>Actinomycetota</taxon>
        <taxon>Actinomycetes</taxon>
        <taxon>Micrococcales</taxon>
        <taxon>Micrococcaceae</taxon>
        <taxon>Kocuria</taxon>
    </lineage>
</organism>
<protein>
    <recommendedName>
        <fullName evidence="9">Protein translocase subunit SecD</fullName>
    </recommendedName>
</protein>
<feature type="domain" description="Protein export membrane protein SecD/SecF C-terminal" evidence="11">
    <location>
        <begin position="367"/>
        <end position="542"/>
    </location>
</feature>
<feature type="transmembrane region" description="Helical" evidence="9">
    <location>
        <begin position="412"/>
        <end position="434"/>
    </location>
</feature>
<sequence>MSTSPEDRSSASTPGREPGDRKKKPRRSEQETAAQRAQRRQLGGTELHRAVRTARGSLVGMFVLLAAMLGVLGWGAGQGHTGWGPRLALDLEGGTQMILTPELTGQQEGEEISQEQLDQAVEIIRQRVDGSGVSEAEVSTQGGENIVVSMPGTPDQETRDLIQTSAQMSFRPVLMVGPAEATPEDERTPEDEQVEPDGEPTDSSDPNWVDGDLMAKYEATDCTQPQTPEQRAAQDPEAAIVACDPSGGGKYILGPIELEGTDISDSSYGMAQGANGTTTGQYAVNIQFNEEGTQTFKELSERLNSIGQTSPEDPRSQFAILLDGEVISAPSMDAVIPDGQAQITGSFTEEDAQFLSEQLRYGSLPVSFEISSEQQISATMGADQLRWGVIAGLIGLVLVAVYCLFQYRLLGLVTIASLVVLGVASWLAIVLLGWGMNYRLSMAGVAGLIVSIGMAADSFIVYFERIRDEIRIGRTIPAAIDHGWKRARQTVIASKSVNLIASVVLYFVAVGNVRGFAFTLGLTAVIDLVVVFLFTHPVMVLLSRTRFFAQGRKGSGLDPETLDAVPFYRGAGRTRTPDDLDPAAGAVAEESAVQTAPAEQELVGPSSPLSSRTEHAASTEPDDDSAPESSAAHNAAETEDSPGPGKAATEAQRTGSSAAAGRPSRRSAGAPDDERGLTVAERRRRARRAAGESSPSDPPPPQDPEATRPASDRRTNEEDA</sequence>
<evidence type="ECO:0000256" key="5">
    <source>
        <dbReference type="ARBA" id="ARBA00022927"/>
    </source>
</evidence>
<dbReference type="InterPro" id="IPR005791">
    <property type="entry name" value="SecD"/>
</dbReference>
<feature type="domain" description="SecDF P1 head subdomain" evidence="13">
    <location>
        <begin position="248"/>
        <end position="366"/>
    </location>
</feature>
<feature type="transmembrane region" description="Helical" evidence="9">
    <location>
        <begin position="440"/>
        <end position="463"/>
    </location>
</feature>
<evidence type="ECO:0000256" key="3">
    <source>
        <dbReference type="ARBA" id="ARBA00022475"/>
    </source>
</evidence>
<accession>M2WHA5</accession>
<comment type="similarity">
    <text evidence="9">Belongs to the SecD/SecF family. SecD subfamily.</text>
</comment>
<evidence type="ECO:0000256" key="2">
    <source>
        <dbReference type="ARBA" id="ARBA00022448"/>
    </source>
</evidence>
<dbReference type="Proteomes" id="UP000009877">
    <property type="component" value="Unassembled WGS sequence"/>
</dbReference>
<feature type="compositionally biased region" description="Acidic residues" evidence="10">
    <location>
        <begin position="187"/>
        <end position="202"/>
    </location>
</feature>
<evidence type="ECO:0000256" key="6">
    <source>
        <dbReference type="ARBA" id="ARBA00022989"/>
    </source>
</evidence>
<proteinExistence type="inferred from homology"/>
<dbReference type="Pfam" id="PF22599">
    <property type="entry name" value="SecDF_P1_head"/>
    <property type="match status" value="1"/>
</dbReference>
<dbReference type="GO" id="GO:0043952">
    <property type="term" value="P:protein transport by the Sec complex"/>
    <property type="evidence" value="ECO:0007669"/>
    <property type="project" value="UniProtKB-UniRule"/>
</dbReference>
<dbReference type="PANTHER" id="PTHR30081">
    <property type="entry name" value="PROTEIN-EXPORT MEMBRANE PROTEIN SEC"/>
    <property type="match status" value="1"/>
</dbReference>
<feature type="region of interest" description="Disordered" evidence="10">
    <location>
        <begin position="569"/>
        <end position="720"/>
    </location>
</feature>
<feature type="compositionally biased region" description="Low complexity" evidence="10">
    <location>
        <begin position="655"/>
        <end position="670"/>
    </location>
</feature>
<comment type="subunit">
    <text evidence="9">Forms a complex with SecF. Part of the essential Sec protein translocation apparatus which comprises SecA, SecYEG and auxiliary proteins SecDF. Other proteins may also be involved.</text>
</comment>
<evidence type="ECO:0000256" key="9">
    <source>
        <dbReference type="HAMAP-Rule" id="MF_01463"/>
    </source>
</evidence>
<reference evidence="14 15" key="1">
    <citation type="journal article" date="2014" name="Genome Announc.">
        <title>Draft Genome Sequence of Kocuria palustris PEL.</title>
        <authorList>
            <person name="Sharma G."/>
            <person name="Khatri I."/>
            <person name="Subramanian S."/>
        </authorList>
    </citation>
    <scope>NUCLEOTIDE SEQUENCE [LARGE SCALE GENOMIC DNA]</scope>
    <source>
        <strain evidence="14 15">PEL</strain>
    </source>
</reference>
<dbReference type="GO" id="GO:0005886">
    <property type="term" value="C:plasma membrane"/>
    <property type="evidence" value="ECO:0007669"/>
    <property type="project" value="UniProtKB-SubCell"/>
</dbReference>
<dbReference type="STRING" id="71999.KPaMU14_05550"/>
<feature type="transmembrane region" description="Helical" evidence="9">
    <location>
        <begin position="385"/>
        <end position="405"/>
    </location>
</feature>
<dbReference type="InterPro" id="IPR055344">
    <property type="entry name" value="SecD_SecF_C_bact"/>
</dbReference>
<dbReference type="GO" id="GO:0015450">
    <property type="term" value="F:protein-transporting ATPase activity"/>
    <property type="evidence" value="ECO:0007669"/>
    <property type="project" value="InterPro"/>
</dbReference>
<comment type="function">
    <text evidence="9">Part of the Sec protein translocase complex. Interacts with the SecYEG preprotein conducting channel. SecDF uses the proton motive force (PMF) to complete protein translocation after the ATP-dependent function of SecA.</text>
</comment>
<feature type="compositionally biased region" description="Basic and acidic residues" evidence="10">
    <location>
        <begin position="710"/>
        <end position="720"/>
    </location>
</feature>
<name>M2WHA5_9MICC</name>
<keyword evidence="3 9" id="KW-1003">Cell membrane</keyword>
<evidence type="ECO:0000256" key="7">
    <source>
        <dbReference type="ARBA" id="ARBA00023010"/>
    </source>
</evidence>
<evidence type="ECO:0000259" key="11">
    <source>
        <dbReference type="Pfam" id="PF02355"/>
    </source>
</evidence>
<evidence type="ECO:0000313" key="15">
    <source>
        <dbReference type="Proteomes" id="UP000009877"/>
    </source>
</evidence>
<dbReference type="GO" id="GO:0065002">
    <property type="term" value="P:intracellular protein transmembrane transport"/>
    <property type="evidence" value="ECO:0007669"/>
    <property type="project" value="UniProtKB-UniRule"/>
</dbReference>
<evidence type="ECO:0000313" key="14">
    <source>
        <dbReference type="EMBL" id="EME37962.1"/>
    </source>
</evidence>
<dbReference type="NCBIfam" id="TIGR00916">
    <property type="entry name" value="2A0604s01"/>
    <property type="match status" value="1"/>
</dbReference>
<dbReference type="SUPFAM" id="SSF82866">
    <property type="entry name" value="Multidrug efflux transporter AcrB transmembrane domain"/>
    <property type="match status" value="1"/>
</dbReference>
<feature type="domain" description="Protein translocase subunit SecDF P1" evidence="12">
    <location>
        <begin position="117"/>
        <end position="173"/>
    </location>
</feature>
<gene>
    <name evidence="9" type="primary">secD</name>
    <name evidence="14" type="ORF">C884_00157</name>
</gene>
<dbReference type="InterPro" id="IPR048634">
    <property type="entry name" value="SecD_SecF_C"/>
</dbReference>
<evidence type="ECO:0000259" key="12">
    <source>
        <dbReference type="Pfam" id="PF21760"/>
    </source>
</evidence>
<dbReference type="Pfam" id="PF02355">
    <property type="entry name" value="SecD_SecF_C"/>
    <property type="match status" value="1"/>
</dbReference>
<evidence type="ECO:0000256" key="4">
    <source>
        <dbReference type="ARBA" id="ARBA00022692"/>
    </source>
</evidence>
<dbReference type="Pfam" id="PF21760">
    <property type="entry name" value="SecD_1st"/>
    <property type="match status" value="1"/>
</dbReference>
<evidence type="ECO:0000256" key="1">
    <source>
        <dbReference type="ARBA" id="ARBA00004651"/>
    </source>
</evidence>
<keyword evidence="5 9" id="KW-0653">Protein transport</keyword>
<feature type="transmembrane region" description="Helical" evidence="9">
    <location>
        <begin position="58"/>
        <end position="77"/>
    </location>
</feature>
<keyword evidence="7 9" id="KW-0811">Translocation</keyword>